<feature type="compositionally biased region" description="Basic and acidic residues" evidence="1">
    <location>
        <begin position="75"/>
        <end position="85"/>
    </location>
</feature>
<name>A0A9Q3I4R7_9BASI</name>
<gene>
    <name evidence="2" type="ORF">O181_067693</name>
</gene>
<protein>
    <submittedName>
        <fullName evidence="2">Uncharacterized protein</fullName>
    </submittedName>
</protein>
<dbReference type="Proteomes" id="UP000765509">
    <property type="component" value="Unassembled WGS sequence"/>
</dbReference>
<evidence type="ECO:0000313" key="2">
    <source>
        <dbReference type="EMBL" id="MBW0527978.1"/>
    </source>
</evidence>
<keyword evidence="3" id="KW-1185">Reference proteome</keyword>
<comment type="caution">
    <text evidence="2">The sequence shown here is derived from an EMBL/GenBank/DDBJ whole genome shotgun (WGS) entry which is preliminary data.</text>
</comment>
<evidence type="ECO:0000313" key="3">
    <source>
        <dbReference type="Proteomes" id="UP000765509"/>
    </source>
</evidence>
<evidence type="ECO:0000256" key="1">
    <source>
        <dbReference type="SAM" id="MobiDB-lite"/>
    </source>
</evidence>
<dbReference type="AlphaFoldDB" id="A0A9Q3I4R7"/>
<organism evidence="2 3">
    <name type="scientific">Austropuccinia psidii MF-1</name>
    <dbReference type="NCBI Taxonomy" id="1389203"/>
    <lineage>
        <taxon>Eukaryota</taxon>
        <taxon>Fungi</taxon>
        <taxon>Dikarya</taxon>
        <taxon>Basidiomycota</taxon>
        <taxon>Pucciniomycotina</taxon>
        <taxon>Pucciniomycetes</taxon>
        <taxon>Pucciniales</taxon>
        <taxon>Sphaerophragmiaceae</taxon>
        <taxon>Austropuccinia</taxon>
    </lineage>
</organism>
<dbReference type="OrthoDB" id="2505547at2759"/>
<feature type="region of interest" description="Disordered" evidence="1">
    <location>
        <begin position="62"/>
        <end position="97"/>
    </location>
</feature>
<accession>A0A9Q3I4R7</accession>
<dbReference type="EMBL" id="AVOT02033976">
    <property type="protein sequence ID" value="MBW0527978.1"/>
    <property type="molecule type" value="Genomic_DNA"/>
</dbReference>
<sequence length="264" mass="29099">MRCLNMLLEKVKSCIYITTLCAYDALQLSSCTSKAAQGPEPNSFSSPLINWRLQALPLPSFSNRPPLKISGSTRSKKEANNDTEPKPLSNEEPTASPAYDRFKQEPYRAANGSSHLQQDGSNFAKWVAGLNRVLCVAFISELLVDDLPSLLENRSPQENRAISHFISSMLPPDFALCIGAVLAWATAKEFFDAIKARCCPGNCFQKTQVVRELLDLLVENDSGQHKPNNTIILSLHKTFSIFKKLGVDTDKLDSLLAQAPASLD</sequence>
<proteinExistence type="predicted"/>
<reference evidence="2" key="1">
    <citation type="submission" date="2021-03" db="EMBL/GenBank/DDBJ databases">
        <title>Draft genome sequence of rust myrtle Austropuccinia psidii MF-1, a brazilian biotype.</title>
        <authorList>
            <person name="Quecine M.C."/>
            <person name="Pachon D.M.R."/>
            <person name="Bonatelli M.L."/>
            <person name="Correr F.H."/>
            <person name="Franceschini L.M."/>
            <person name="Leite T.F."/>
            <person name="Margarido G.R.A."/>
            <person name="Almeida C.A."/>
            <person name="Ferrarezi J.A."/>
            <person name="Labate C.A."/>
        </authorList>
    </citation>
    <scope>NUCLEOTIDE SEQUENCE</scope>
    <source>
        <strain evidence="2">MF-1</strain>
    </source>
</reference>